<dbReference type="GeneID" id="63831724"/>
<evidence type="ECO:0000313" key="5">
    <source>
        <dbReference type="Proteomes" id="UP000076871"/>
    </source>
</evidence>
<accession>A0A165C260</accession>
<dbReference type="InterPro" id="IPR052953">
    <property type="entry name" value="Ser-rich/MCO-related"/>
</dbReference>
<dbReference type="STRING" id="1314785.A0A165C260"/>
<dbReference type="CDD" id="cd00920">
    <property type="entry name" value="Cupredoxin"/>
    <property type="match status" value="1"/>
</dbReference>
<keyword evidence="2" id="KW-0732">Signal</keyword>
<feature type="chain" id="PRO_5007855848" evidence="2">
    <location>
        <begin position="18"/>
        <end position="197"/>
    </location>
</feature>
<feature type="domain" description="Phytocyanin" evidence="3">
    <location>
        <begin position="38"/>
        <end position="118"/>
    </location>
</feature>
<dbReference type="RefSeq" id="XP_040759803.1">
    <property type="nucleotide sequence ID" value="XM_040914697.1"/>
</dbReference>
<evidence type="ECO:0000256" key="1">
    <source>
        <dbReference type="SAM" id="MobiDB-lite"/>
    </source>
</evidence>
<protein>
    <submittedName>
        <fullName evidence="4">Cupredoxin</fullName>
    </submittedName>
</protein>
<name>A0A165C260_9APHY</name>
<dbReference type="PANTHER" id="PTHR34883">
    <property type="entry name" value="SERINE-RICH PROTEIN, PUTATIVE-RELATED-RELATED"/>
    <property type="match status" value="1"/>
</dbReference>
<evidence type="ECO:0000259" key="3">
    <source>
        <dbReference type="Pfam" id="PF02298"/>
    </source>
</evidence>
<evidence type="ECO:0000256" key="2">
    <source>
        <dbReference type="SAM" id="SignalP"/>
    </source>
</evidence>
<dbReference type="OrthoDB" id="1921208at2759"/>
<feature type="signal peptide" evidence="2">
    <location>
        <begin position="1"/>
        <end position="17"/>
    </location>
</feature>
<dbReference type="InterPro" id="IPR008972">
    <property type="entry name" value="Cupredoxin"/>
</dbReference>
<proteinExistence type="predicted"/>
<dbReference type="EMBL" id="KV427656">
    <property type="protein sequence ID" value="KZT02063.1"/>
    <property type="molecule type" value="Genomic_DNA"/>
</dbReference>
<dbReference type="GO" id="GO:0009055">
    <property type="term" value="F:electron transfer activity"/>
    <property type="evidence" value="ECO:0007669"/>
    <property type="project" value="InterPro"/>
</dbReference>
<sequence length="197" mass="20145">MFFSAILAAVLPIAALGAEITIQVGPNNTNTYSPTNVTAAAGDVLTFEFVSGNHTVTQSSFKTPCDELTFANGSTGLDSGFLPANSSTTTMPTYKVLVNDTTPLWFYCRHPGHCQQGMVFAVNPTSNETFAEFQAAAKASNETSTSTSTTQSSGSTTATSSSASATSTTSKSNAGATRLGSAGAMLSAIGVVAAWVL</sequence>
<gene>
    <name evidence="4" type="ORF">LAESUDRAFT_815520</name>
</gene>
<dbReference type="Gene3D" id="2.60.40.420">
    <property type="entry name" value="Cupredoxins - blue copper proteins"/>
    <property type="match status" value="1"/>
</dbReference>
<dbReference type="Pfam" id="PF02298">
    <property type="entry name" value="Cu_bind_like"/>
    <property type="match status" value="1"/>
</dbReference>
<dbReference type="SUPFAM" id="SSF49503">
    <property type="entry name" value="Cupredoxins"/>
    <property type="match status" value="1"/>
</dbReference>
<dbReference type="AlphaFoldDB" id="A0A165C260"/>
<keyword evidence="5" id="KW-1185">Reference proteome</keyword>
<evidence type="ECO:0000313" key="4">
    <source>
        <dbReference type="EMBL" id="KZT02063.1"/>
    </source>
</evidence>
<feature type="region of interest" description="Disordered" evidence="1">
    <location>
        <begin position="141"/>
        <end position="174"/>
    </location>
</feature>
<dbReference type="InterPro" id="IPR003245">
    <property type="entry name" value="Phytocyanin_dom"/>
</dbReference>
<organism evidence="4 5">
    <name type="scientific">Laetiporus sulphureus 93-53</name>
    <dbReference type="NCBI Taxonomy" id="1314785"/>
    <lineage>
        <taxon>Eukaryota</taxon>
        <taxon>Fungi</taxon>
        <taxon>Dikarya</taxon>
        <taxon>Basidiomycota</taxon>
        <taxon>Agaricomycotina</taxon>
        <taxon>Agaricomycetes</taxon>
        <taxon>Polyporales</taxon>
        <taxon>Laetiporus</taxon>
    </lineage>
</organism>
<dbReference type="InParanoid" id="A0A165C260"/>
<dbReference type="Proteomes" id="UP000076871">
    <property type="component" value="Unassembled WGS sequence"/>
</dbReference>
<dbReference type="PANTHER" id="PTHR34883:SF15">
    <property type="entry name" value="EXTRACELLULAR SERINE-RICH PROTEIN"/>
    <property type="match status" value="1"/>
</dbReference>
<reference evidence="4 5" key="1">
    <citation type="journal article" date="2016" name="Mol. Biol. Evol.">
        <title>Comparative Genomics of Early-Diverging Mushroom-Forming Fungi Provides Insights into the Origins of Lignocellulose Decay Capabilities.</title>
        <authorList>
            <person name="Nagy L.G."/>
            <person name="Riley R."/>
            <person name="Tritt A."/>
            <person name="Adam C."/>
            <person name="Daum C."/>
            <person name="Floudas D."/>
            <person name="Sun H."/>
            <person name="Yadav J.S."/>
            <person name="Pangilinan J."/>
            <person name="Larsson K.H."/>
            <person name="Matsuura K."/>
            <person name="Barry K."/>
            <person name="Labutti K."/>
            <person name="Kuo R."/>
            <person name="Ohm R.A."/>
            <person name="Bhattacharya S.S."/>
            <person name="Shirouzu T."/>
            <person name="Yoshinaga Y."/>
            <person name="Martin F.M."/>
            <person name="Grigoriev I.V."/>
            <person name="Hibbett D.S."/>
        </authorList>
    </citation>
    <scope>NUCLEOTIDE SEQUENCE [LARGE SCALE GENOMIC DNA]</scope>
    <source>
        <strain evidence="4 5">93-53</strain>
    </source>
</reference>